<dbReference type="Proteomes" id="UP000258309">
    <property type="component" value="Unassembled WGS sequence"/>
</dbReference>
<comment type="caution">
    <text evidence="3">The sequence shown here is derived from an EMBL/GenBank/DDBJ whole genome shotgun (WGS) entry which is preliminary data.</text>
</comment>
<gene>
    <name evidence="3" type="ORF">B7463_g4993</name>
</gene>
<dbReference type="InterPro" id="IPR036322">
    <property type="entry name" value="WD40_repeat_dom_sf"/>
</dbReference>
<dbReference type="OMA" id="ICPGRRC"/>
<evidence type="ECO:0000259" key="2">
    <source>
        <dbReference type="SMART" id="SM00256"/>
    </source>
</evidence>
<dbReference type="SUPFAM" id="SSF81383">
    <property type="entry name" value="F-box domain"/>
    <property type="match status" value="1"/>
</dbReference>
<keyword evidence="4" id="KW-1185">Reference proteome</keyword>
<evidence type="ECO:0000313" key="3">
    <source>
        <dbReference type="EMBL" id="RFU31344.1"/>
    </source>
</evidence>
<proteinExistence type="predicted"/>
<dbReference type="SUPFAM" id="SSF50978">
    <property type="entry name" value="WD40 repeat-like"/>
    <property type="match status" value="1"/>
</dbReference>
<evidence type="ECO:0000313" key="4">
    <source>
        <dbReference type="Proteomes" id="UP000258309"/>
    </source>
</evidence>
<reference evidence="3 4" key="1">
    <citation type="submission" date="2018-05" db="EMBL/GenBank/DDBJ databases">
        <title>Draft genome sequence of Scytalidium lignicola DSM 105466, a ubiquitous saprotrophic fungus.</title>
        <authorList>
            <person name="Buettner E."/>
            <person name="Gebauer A.M."/>
            <person name="Hofrichter M."/>
            <person name="Liers C."/>
            <person name="Kellner H."/>
        </authorList>
    </citation>
    <scope>NUCLEOTIDE SEQUENCE [LARGE SCALE GENOMIC DNA]</scope>
    <source>
        <strain evidence="3 4">DSM 105466</strain>
    </source>
</reference>
<dbReference type="OrthoDB" id="1689567at2759"/>
<evidence type="ECO:0000256" key="1">
    <source>
        <dbReference type="SAM" id="MobiDB-lite"/>
    </source>
</evidence>
<accession>A0A3E2HD39</accession>
<dbReference type="InterPro" id="IPR036047">
    <property type="entry name" value="F-box-like_dom_sf"/>
</dbReference>
<protein>
    <recommendedName>
        <fullName evidence="2">F-box domain-containing protein</fullName>
    </recommendedName>
</protein>
<organism evidence="3 4">
    <name type="scientific">Scytalidium lignicola</name>
    <name type="common">Hyphomycete</name>
    <dbReference type="NCBI Taxonomy" id="5539"/>
    <lineage>
        <taxon>Eukaryota</taxon>
        <taxon>Fungi</taxon>
        <taxon>Dikarya</taxon>
        <taxon>Ascomycota</taxon>
        <taxon>Pezizomycotina</taxon>
        <taxon>Leotiomycetes</taxon>
        <taxon>Leotiomycetes incertae sedis</taxon>
        <taxon>Scytalidium</taxon>
    </lineage>
</organism>
<dbReference type="SMART" id="SM00256">
    <property type="entry name" value="FBOX"/>
    <property type="match status" value="1"/>
</dbReference>
<name>A0A3E2HD39_SCYLI</name>
<sequence>MTFGNGLYSNTEQHADETRILRRRRRSLALMLPREIVWQIFLYLAPADFNSARRVSRSWFRISLQPAILSIMLRHGGWSSSISNDYQWDQTPSSINWWRTSRRIDREFAFSPHPSAYGLHIPSILSTTTSRTVEFHQCSTIDFRSLANQNTSTTPEIFFTVSSCGKYLVVASHCLVYIYILNQDRNPHGNVTLPGALELIESFECPERVIACSMRSSSRHSSIAILLDGRVALVYDITTTMADLSSSKHPPLNRHPSSDRDDLHYNTQRASRAVPSKRASSVYRDICSAEDPPISVDLCPQKRCVVFGSAEGVELHWVDTSTKKSHRRWFSLNSPSGFVFFLALKTNATLWKLFSLLSCSAGLEKMPALYDSSCKNRVILNSFSEKFRCSTSPEGPEDVGGYYRILINFQNNTTAQPPLDISNYSGHYRVVPLSDSCHVLFIDPATNLLCLGMVVSAAWPTKILLKVSLQGGEKTGRPITYVAGSNLEHGVRIAVGFEMGSKQSIWIFSLPEDALSADQGPWKSDEGLYFAWPEWWPKHVLHDRLNTIDNRTSHRNTWPMRVEGQEIGRMDDLVELAVDSSSDLTVWAFGNNGSAKVWKFDSDSKVDATRWQVVCDGTVRKIDAENDIEMVDAPLAEVSDQAQQCTSKLADPDQQVTTA</sequence>
<feature type="non-terminal residue" evidence="3">
    <location>
        <position position="1"/>
    </location>
</feature>
<dbReference type="EMBL" id="NCSJ02000077">
    <property type="protein sequence ID" value="RFU31344.1"/>
    <property type="molecule type" value="Genomic_DNA"/>
</dbReference>
<feature type="non-terminal residue" evidence="3">
    <location>
        <position position="659"/>
    </location>
</feature>
<dbReference type="InterPro" id="IPR001810">
    <property type="entry name" value="F-box_dom"/>
</dbReference>
<dbReference type="AlphaFoldDB" id="A0A3E2HD39"/>
<dbReference type="CDD" id="cd09917">
    <property type="entry name" value="F-box_SF"/>
    <property type="match status" value="1"/>
</dbReference>
<dbReference type="Gene3D" id="1.20.1280.50">
    <property type="match status" value="1"/>
</dbReference>
<feature type="region of interest" description="Disordered" evidence="1">
    <location>
        <begin position="244"/>
        <end position="277"/>
    </location>
</feature>
<dbReference type="Pfam" id="PF12937">
    <property type="entry name" value="F-box-like"/>
    <property type="match status" value="1"/>
</dbReference>
<feature type="domain" description="F-box" evidence="2">
    <location>
        <begin position="32"/>
        <end position="72"/>
    </location>
</feature>